<name>A0A1I4C134_9LACT</name>
<dbReference type="GO" id="GO:0004803">
    <property type="term" value="F:transposase activity"/>
    <property type="evidence" value="ECO:0007669"/>
    <property type="project" value="InterPro"/>
</dbReference>
<dbReference type="EMBL" id="FOSJ01000092">
    <property type="protein sequence ID" value="SFK74473.1"/>
    <property type="molecule type" value="Genomic_DNA"/>
</dbReference>
<evidence type="ECO:0000313" key="3">
    <source>
        <dbReference type="Proteomes" id="UP000199589"/>
    </source>
</evidence>
<dbReference type="GO" id="GO:0003677">
    <property type="term" value="F:DNA binding"/>
    <property type="evidence" value="ECO:0007669"/>
    <property type="project" value="InterPro"/>
</dbReference>
<evidence type="ECO:0000256" key="1">
    <source>
        <dbReference type="SAM" id="MobiDB-lite"/>
    </source>
</evidence>
<dbReference type="Pfam" id="PF01527">
    <property type="entry name" value="HTH_Tnp_1"/>
    <property type="match status" value="1"/>
</dbReference>
<reference evidence="3" key="1">
    <citation type="submission" date="2016-10" db="EMBL/GenBank/DDBJ databases">
        <authorList>
            <person name="Varghese N."/>
            <person name="Submissions S."/>
        </authorList>
    </citation>
    <scope>NUCLEOTIDE SEQUENCE [LARGE SCALE GENOMIC DNA]</scope>
    <source>
        <strain evidence="3">DSM 16108</strain>
    </source>
</reference>
<proteinExistence type="predicted"/>
<feature type="compositionally biased region" description="Basic and acidic residues" evidence="1">
    <location>
        <begin position="55"/>
        <end position="65"/>
    </location>
</feature>
<organism evidence="2 3">
    <name type="scientific">Marinilactibacillus piezotolerans</name>
    <dbReference type="NCBI Taxonomy" id="258723"/>
    <lineage>
        <taxon>Bacteria</taxon>
        <taxon>Bacillati</taxon>
        <taxon>Bacillota</taxon>
        <taxon>Bacilli</taxon>
        <taxon>Lactobacillales</taxon>
        <taxon>Carnobacteriaceae</taxon>
        <taxon>Marinilactibacillus</taxon>
    </lineage>
</organism>
<protein>
    <submittedName>
        <fullName evidence="2">Transposase</fullName>
    </submittedName>
</protein>
<dbReference type="InterPro" id="IPR009057">
    <property type="entry name" value="Homeodomain-like_sf"/>
</dbReference>
<dbReference type="GO" id="GO:0006313">
    <property type="term" value="P:DNA transposition"/>
    <property type="evidence" value="ECO:0007669"/>
    <property type="project" value="InterPro"/>
</dbReference>
<dbReference type="Gene3D" id="1.10.10.60">
    <property type="entry name" value="Homeodomain-like"/>
    <property type="match status" value="1"/>
</dbReference>
<accession>A0A1I4C134</accession>
<keyword evidence="3" id="KW-1185">Reference proteome</keyword>
<gene>
    <name evidence="2" type="ORF">SAMN04488569_10925</name>
</gene>
<feature type="region of interest" description="Disordered" evidence="1">
    <location>
        <begin position="46"/>
        <end position="65"/>
    </location>
</feature>
<dbReference type="SUPFAM" id="SSF46689">
    <property type="entry name" value="Homeodomain-like"/>
    <property type="match status" value="1"/>
</dbReference>
<evidence type="ECO:0000313" key="2">
    <source>
        <dbReference type="EMBL" id="SFK74473.1"/>
    </source>
</evidence>
<sequence>MTRRERRSFSKDFKEQVVQLHLAGKPRVEIIREYDLTPSTFDKWARQHHSSGSFQEKDNRSPEETELIQLRKENQRLMMEVDILKQAALIMGRK</sequence>
<dbReference type="InterPro" id="IPR002514">
    <property type="entry name" value="Transposase_8"/>
</dbReference>
<dbReference type="AlphaFoldDB" id="A0A1I4C134"/>
<dbReference type="Proteomes" id="UP000199589">
    <property type="component" value="Unassembled WGS sequence"/>
</dbReference>